<dbReference type="Proteomes" id="UP000288227">
    <property type="component" value="Unassembled WGS sequence"/>
</dbReference>
<evidence type="ECO:0000256" key="1">
    <source>
        <dbReference type="SAM" id="SignalP"/>
    </source>
</evidence>
<proteinExistence type="predicted"/>
<feature type="chain" id="PRO_5019095694" evidence="1">
    <location>
        <begin position="19"/>
        <end position="157"/>
    </location>
</feature>
<dbReference type="InterPro" id="IPR021782">
    <property type="entry name" value="DUF3347"/>
</dbReference>
<accession>A0A401UD64</accession>
<feature type="domain" description="DUF3347" evidence="2">
    <location>
        <begin position="26"/>
        <end position="114"/>
    </location>
</feature>
<reference evidence="3 4" key="1">
    <citation type="submission" date="2018-11" db="EMBL/GenBank/DDBJ databases">
        <title>Chryseotalea sanarue gen. nov., sp., nov., a member of the family Cytophagaceae, isolated from a brackish lake in Hamamatsu Japan.</title>
        <authorList>
            <person name="Maejima Y."/>
            <person name="Iino T."/>
            <person name="Muraguchi Y."/>
            <person name="Fukuda K."/>
            <person name="Ohkuma M."/>
            <person name="Moriuchi R."/>
            <person name="Dohra H."/>
            <person name="Kimbara K."/>
            <person name="Shintani M."/>
        </authorList>
    </citation>
    <scope>NUCLEOTIDE SEQUENCE [LARGE SCALE GENOMIC DNA]</scope>
    <source>
        <strain evidence="3 4">Ys</strain>
    </source>
</reference>
<dbReference type="EMBL" id="BHXQ01000005">
    <property type="protein sequence ID" value="GCC52819.1"/>
    <property type="molecule type" value="Genomic_DNA"/>
</dbReference>
<feature type="signal peptide" evidence="1">
    <location>
        <begin position="1"/>
        <end position="18"/>
    </location>
</feature>
<evidence type="ECO:0000259" key="2">
    <source>
        <dbReference type="Pfam" id="PF11827"/>
    </source>
</evidence>
<dbReference type="RefSeq" id="WP_127123460.1">
    <property type="nucleotide sequence ID" value="NZ_BHXQ01000005.1"/>
</dbReference>
<gene>
    <name evidence="3" type="ORF">SanaruYs_30580</name>
</gene>
<organism evidence="3 4">
    <name type="scientific">Chryseotalea sanaruensis</name>
    <dbReference type="NCBI Taxonomy" id="2482724"/>
    <lineage>
        <taxon>Bacteria</taxon>
        <taxon>Pseudomonadati</taxon>
        <taxon>Bacteroidota</taxon>
        <taxon>Cytophagia</taxon>
        <taxon>Cytophagales</taxon>
        <taxon>Chryseotaleaceae</taxon>
        <taxon>Chryseotalea</taxon>
    </lineage>
</organism>
<dbReference type="Pfam" id="PF11827">
    <property type="entry name" value="DUF3347"/>
    <property type="match status" value="1"/>
</dbReference>
<keyword evidence="4" id="KW-1185">Reference proteome</keyword>
<comment type="caution">
    <text evidence="3">The sequence shown here is derived from an EMBL/GenBank/DDBJ whole genome shotgun (WGS) entry which is preliminary data.</text>
</comment>
<evidence type="ECO:0000313" key="3">
    <source>
        <dbReference type="EMBL" id="GCC52819.1"/>
    </source>
</evidence>
<evidence type="ECO:0000313" key="4">
    <source>
        <dbReference type="Proteomes" id="UP000288227"/>
    </source>
</evidence>
<keyword evidence="1" id="KW-0732">Signal</keyword>
<dbReference type="OrthoDB" id="5513217at2"/>
<sequence length="157" mass="17434">MKIRIIILTLLLSAQLQAQNNDLSLLTAYLDLKDALISNKSADASEAAVALTNAISKVKATNNNDAVSAAWKQHKDNLLKQADIITKAKDIEKQRTAFAELSLAYWPIVKLSTTGETLYYDYCPMKKSYWISAEESIKNPYYGAKMLTCGKVAEKIN</sequence>
<protein>
    <submittedName>
        <fullName evidence="3">DUF3347 domain-containing protein</fullName>
    </submittedName>
</protein>
<dbReference type="AlphaFoldDB" id="A0A401UD64"/>
<name>A0A401UD64_9BACT</name>